<dbReference type="RefSeq" id="WP_239178415.1">
    <property type="nucleotide sequence ID" value="NZ_JAKRDF010000001.1"/>
</dbReference>
<dbReference type="EMBL" id="JAKRDF010000001">
    <property type="protein sequence ID" value="MCG7274906.1"/>
    <property type="molecule type" value="Genomic_DNA"/>
</dbReference>
<gene>
    <name evidence="2" type="ORF">MHK08_00220</name>
</gene>
<reference evidence="2 3" key="1">
    <citation type="submission" date="2022-02" db="EMBL/GenBank/DDBJ databases">
        <title>Uncovering new skin microbiome diversity through culturing and metagenomics.</title>
        <authorList>
            <person name="Conlan S."/>
            <person name="Deming C."/>
            <person name="Nisc Comparative Sequencing Program N."/>
            <person name="Segre J.A."/>
        </authorList>
    </citation>
    <scope>NUCLEOTIDE SEQUENCE [LARGE SCALE GENOMIC DNA]</scope>
    <source>
        <strain evidence="2 3">ACRQV</strain>
    </source>
</reference>
<name>A0ABS9PQD6_9CORY</name>
<feature type="region of interest" description="Disordered" evidence="1">
    <location>
        <begin position="91"/>
        <end position="116"/>
    </location>
</feature>
<organism evidence="2 3">
    <name type="scientific">Corynebacterium singulare</name>
    <dbReference type="NCBI Taxonomy" id="161899"/>
    <lineage>
        <taxon>Bacteria</taxon>
        <taxon>Bacillati</taxon>
        <taxon>Actinomycetota</taxon>
        <taxon>Actinomycetes</taxon>
        <taxon>Mycobacteriales</taxon>
        <taxon>Corynebacteriaceae</taxon>
        <taxon>Corynebacterium</taxon>
    </lineage>
</organism>
<feature type="compositionally biased region" description="Low complexity" evidence="1">
    <location>
        <begin position="105"/>
        <end position="116"/>
    </location>
</feature>
<evidence type="ECO:0000313" key="2">
    <source>
        <dbReference type="EMBL" id="MCG7274906.1"/>
    </source>
</evidence>
<protein>
    <recommendedName>
        <fullName evidence="4">Secreted protein</fullName>
    </recommendedName>
</protein>
<proteinExistence type="predicted"/>
<evidence type="ECO:0008006" key="4">
    <source>
        <dbReference type="Google" id="ProtNLM"/>
    </source>
</evidence>
<evidence type="ECO:0000313" key="3">
    <source>
        <dbReference type="Proteomes" id="UP001521911"/>
    </source>
</evidence>
<sequence>MTAAIFLQTLSIVLVAFGTSIALYKVYTQNQFERRNTWWKRIEWTLDKIASDNETDVYIGSKLLPVVLESSFRDTQDKDLSQAILELTTEAAEANEVESNKETLGGDNNGDQNPNQ</sequence>
<dbReference type="Proteomes" id="UP001521911">
    <property type="component" value="Unassembled WGS sequence"/>
</dbReference>
<keyword evidence="3" id="KW-1185">Reference proteome</keyword>
<accession>A0ABS9PQD6</accession>
<comment type="caution">
    <text evidence="2">The sequence shown here is derived from an EMBL/GenBank/DDBJ whole genome shotgun (WGS) entry which is preliminary data.</text>
</comment>
<evidence type="ECO:0000256" key="1">
    <source>
        <dbReference type="SAM" id="MobiDB-lite"/>
    </source>
</evidence>